<organism evidence="1">
    <name type="scientific">Graphocephala atropunctata</name>
    <dbReference type="NCBI Taxonomy" id="36148"/>
    <lineage>
        <taxon>Eukaryota</taxon>
        <taxon>Metazoa</taxon>
        <taxon>Ecdysozoa</taxon>
        <taxon>Arthropoda</taxon>
        <taxon>Hexapoda</taxon>
        <taxon>Insecta</taxon>
        <taxon>Pterygota</taxon>
        <taxon>Neoptera</taxon>
        <taxon>Paraneoptera</taxon>
        <taxon>Hemiptera</taxon>
        <taxon>Auchenorrhyncha</taxon>
        <taxon>Membracoidea</taxon>
        <taxon>Cicadellidae</taxon>
        <taxon>Cicadellinae</taxon>
        <taxon>Cicadellini</taxon>
        <taxon>Graphocephala</taxon>
    </lineage>
</organism>
<dbReference type="CDD" id="cd02325">
    <property type="entry name" value="R3H"/>
    <property type="match status" value="1"/>
</dbReference>
<dbReference type="PANTHER" id="PTHR32019">
    <property type="entry name" value="R3H DOMAIN-CONTAINING PROTEIN 4"/>
    <property type="match status" value="1"/>
</dbReference>
<dbReference type="InterPro" id="IPR039629">
    <property type="entry name" value="R3HDM4"/>
</dbReference>
<protein>
    <recommendedName>
        <fullName evidence="2">R3H domain-containing protein</fullName>
    </recommendedName>
</protein>
<evidence type="ECO:0000313" key="1">
    <source>
        <dbReference type="EMBL" id="JAT18594.1"/>
    </source>
</evidence>
<accession>A0A1B6L529</accession>
<dbReference type="PANTHER" id="PTHR32019:SF2">
    <property type="entry name" value="R3H DOMAIN-CONTAINING PROTEIN 4"/>
    <property type="match status" value="1"/>
</dbReference>
<dbReference type="AlphaFoldDB" id="A0A1B6L529"/>
<evidence type="ECO:0008006" key="2">
    <source>
        <dbReference type="Google" id="ProtNLM"/>
    </source>
</evidence>
<dbReference type="EMBL" id="GEBQ01021383">
    <property type="protein sequence ID" value="JAT18594.1"/>
    <property type="molecule type" value="Transcribed_RNA"/>
</dbReference>
<name>A0A1B6L529_9HEMI</name>
<feature type="non-terminal residue" evidence="1">
    <location>
        <position position="1"/>
    </location>
</feature>
<dbReference type="GO" id="GO:0003676">
    <property type="term" value="F:nucleic acid binding"/>
    <property type="evidence" value="ECO:0007669"/>
    <property type="project" value="InterPro"/>
</dbReference>
<proteinExistence type="predicted"/>
<reference evidence="1" key="1">
    <citation type="submission" date="2015-11" db="EMBL/GenBank/DDBJ databases">
        <title>De novo transcriptome assembly of four potential Pierce s Disease insect vectors from Arizona vineyards.</title>
        <authorList>
            <person name="Tassone E.E."/>
        </authorList>
    </citation>
    <scope>NUCLEOTIDE SEQUENCE</scope>
</reference>
<dbReference type="SUPFAM" id="SSF82708">
    <property type="entry name" value="R3H domain"/>
    <property type="match status" value="1"/>
</dbReference>
<dbReference type="InterPro" id="IPR036867">
    <property type="entry name" value="R3H_dom_sf"/>
</dbReference>
<gene>
    <name evidence="1" type="ORF">g.52486</name>
</gene>
<sequence>LNLEPRLIEFFQAEPEGHYVTDPLRNDDRKVLHGLAQYLDLCSQSFNSHISYDQRCTRVTNPKSTFVTPTVLLSQFLGIRQCHWRCGTEAEGVIALTAEEDTNHDIVKEFYQKSQNCSSSLSSRTEMDRSTMDKVEDFD</sequence>